<protein>
    <submittedName>
        <fullName evidence="1">Uncharacterized protein</fullName>
    </submittedName>
</protein>
<gene>
    <name evidence="1" type="ORF">PYW08_001456</name>
</gene>
<dbReference type="Proteomes" id="UP001231649">
    <property type="component" value="Chromosome 11"/>
</dbReference>
<accession>A0ACC2R495</accession>
<proteinExistence type="predicted"/>
<organism evidence="1 2">
    <name type="scientific">Mythimna loreyi</name>
    <dbReference type="NCBI Taxonomy" id="667449"/>
    <lineage>
        <taxon>Eukaryota</taxon>
        <taxon>Metazoa</taxon>
        <taxon>Ecdysozoa</taxon>
        <taxon>Arthropoda</taxon>
        <taxon>Hexapoda</taxon>
        <taxon>Insecta</taxon>
        <taxon>Pterygota</taxon>
        <taxon>Neoptera</taxon>
        <taxon>Endopterygota</taxon>
        <taxon>Lepidoptera</taxon>
        <taxon>Glossata</taxon>
        <taxon>Ditrysia</taxon>
        <taxon>Noctuoidea</taxon>
        <taxon>Noctuidae</taxon>
        <taxon>Noctuinae</taxon>
        <taxon>Hadenini</taxon>
        <taxon>Mythimna</taxon>
    </lineage>
</organism>
<reference evidence="1" key="1">
    <citation type="submission" date="2023-03" db="EMBL/GenBank/DDBJ databases">
        <title>Chromosome-level genomes of two armyworms, Mythimna separata and Mythimna loreyi, provide insights into the biosynthesis and reception of sex pheromones.</title>
        <authorList>
            <person name="Zhao H."/>
        </authorList>
    </citation>
    <scope>NUCLEOTIDE SEQUENCE</scope>
    <source>
        <strain evidence="1">BeijingLab</strain>
    </source>
</reference>
<sequence>MQKKDNNIPYYKRPISPDRELLLWEKWIQIRKEETTELGEVLDRPPVDLAMNLLANVREDKEQKQAFEHAQIEKIPGVRGSLWIRPPRLKQRCYCAPVYELHRTKAEKGRPAKVEHIGVPTYIQINELGMTGVTQRDPCFLLNSEFDNYKMRREDELYENLMKIDPFRPKFDGLIVRGQKPPTPPPKLPPLPEIKLEEDKNIRTDPLSGTEVNKMKELYKEMVKGEEWDLSISSWREKMMAKEFDDRMKYYELLRQSHAELLKPWYEGDGLVKEKLRTVNCLLSQYADWFDKEYAKAADLFMETQPGEPKSVVLHSKQKMQISKSKSCASDSITDQMWHNVFFLRMYEHLATTIELCAGVLSSLDLNRWIEFDFCRHD</sequence>
<comment type="caution">
    <text evidence="1">The sequence shown here is derived from an EMBL/GenBank/DDBJ whole genome shotgun (WGS) entry which is preliminary data.</text>
</comment>
<keyword evidence="2" id="KW-1185">Reference proteome</keyword>
<evidence type="ECO:0000313" key="2">
    <source>
        <dbReference type="Proteomes" id="UP001231649"/>
    </source>
</evidence>
<dbReference type="EMBL" id="CM056787">
    <property type="protein sequence ID" value="KAJ8733158.1"/>
    <property type="molecule type" value="Genomic_DNA"/>
</dbReference>
<evidence type="ECO:0000313" key="1">
    <source>
        <dbReference type="EMBL" id="KAJ8733158.1"/>
    </source>
</evidence>
<name>A0ACC2R495_9NEOP</name>